<evidence type="ECO:0000313" key="1">
    <source>
        <dbReference type="EMBL" id="KAG7514591.1"/>
    </source>
</evidence>
<dbReference type="AlphaFoldDB" id="A0AAV6SER8"/>
<gene>
    <name evidence="1" type="ORF">JOB18_038203</name>
</gene>
<reference evidence="1 2" key="1">
    <citation type="journal article" date="2021" name="Sci. Rep.">
        <title>Chromosome anchoring in Senegalese sole (Solea senegalensis) reveals sex-associated markers and genome rearrangements in flatfish.</title>
        <authorList>
            <person name="Guerrero-Cozar I."/>
            <person name="Gomez-Garrido J."/>
            <person name="Berbel C."/>
            <person name="Martinez-Blanch J.F."/>
            <person name="Alioto T."/>
            <person name="Claros M.G."/>
            <person name="Gagnaire P.A."/>
            <person name="Manchado M."/>
        </authorList>
    </citation>
    <scope>NUCLEOTIDE SEQUENCE [LARGE SCALE GENOMIC DNA]</scope>
    <source>
        <strain evidence="1">Sse05_10M</strain>
    </source>
</reference>
<evidence type="ECO:0000313" key="2">
    <source>
        <dbReference type="Proteomes" id="UP000693946"/>
    </source>
</evidence>
<accession>A0AAV6SER8</accession>
<dbReference type="Proteomes" id="UP000693946">
    <property type="component" value="Linkage Group LG14"/>
</dbReference>
<dbReference type="EMBL" id="JAGKHQ010000006">
    <property type="protein sequence ID" value="KAG7514591.1"/>
    <property type="molecule type" value="Genomic_DNA"/>
</dbReference>
<comment type="caution">
    <text evidence="1">The sequence shown here is derived from an EMBL/GenBank/DDBJ whole genome shotgun (WGS) entry which is preliminary data.</text>
</comment>
<keyword evidence="2" id="KW-1185">Reference proteome</keyword>
<protein>
    <submittedName>
        <fullName evidence="1">Uncharacterized protein</fullName>
    </submittedName>
</protein>
<proteinExistence type="predicted"/>
<organism evidence="1 2">
    <name type="scientific">Solea senegalensis</name>
    <name type="common">Senegalese sole</name>
    <dbReference type="NCBI Taxonomy" id="28829"/>
    <lineage>
        <taxon>Eukaryota</taxon>
        <taxon>Metazoa</taxon>
        <taxon>Chordata</taxon>
        <taxon>Craniata</taxon>
        <taxon>Vertebrata</taxon>
        <taxon>Euteleostomi</taxon>
        <taxon>Actinopterygii</taxon>
        <taxon>Neopterygii</taxon>
        <taxon>Teleostei</taxon>
        <taxon>Neoteleostei</taxon>
        <taxon>Acanthomorphata</taxon>
        <taxon>Carangaria</taxon>
        <taxon>Pleuronectiformes</taxon>
        <taxon>Pleuronectoidei</taxon>
        <taxon>Soleidae</taxon>
        <taxon>Solea</taxon>
    </lineage>
</organism>
<sequence length="107" mass="12204">MSPHSQTNSSFSRCQDLFYFRFLHVSSLIAHTWSQTFSPVVTVPRVFFSRVSCHFISSVKDFCSEDPGCFRAALANRIDAYGFVCAVLVLSHQDCTCNFQQSFFQRA</sequence>
<name>A0AAV6SER8_SOLSE</name>